<name>A0A0A9FNJ2_ARUDO</name>
<dbReference type="AlphaFoldDB" id="A0A0A9FNJ2"/>
<organism evidence="1">
    <name type="scientific">Arundo donax</name>
    <name type="common">Giant reed</name>
    <name type="synonym">Donax arundinaceus</name>
    <dbReference type="NCBI Taxonomy" id="35708"/>
    <lineage>
        <taxon>Eukaryota</taxon>
        <taxon>Viridiplantae</taxon>
        <taxon>Streptophyta</taxon>
        <taxon>Embryophyta</taxon>
        <taxon>Tracheophyta</taxon>
        <taxon>Spermatophyta</taxon>
        <taxon>Magnoliopsida</taxon>
        <taxon>Liliopsida</taxon>
        <taxon>Poales</taxon>
        <taxon>Poaceae</taxon>
        <taxon>PACMAD clade</taxon>
        <taxon>Arundinoideae</taxon>
        <taxon>Arundineae</taxon>
        <taxon>Arundo</taxon>
    </lineage>
</organism>
<dbReference type="EMBL" id="GBRH01186035">
    <property type="protein sequence ID" value="JAE11861.1"/>
    <property type="molecule type" value="Transcribed_RNA"/>
</dbReference>
<reference evidence="1" key="2">
    <citation type="journal article" date="2015" name="Data Brief">
        <title>Shoot transcriptome of the giant reed, Arundo donax.</title>
        <authorList>
            <person name="Barrero R.A."/>
            <person name="Guerrero F.D."/>
            <person name="Moolhuijzen P."/>
            <person name="Goolsby J.A."/>
            <person name="Tidwell J."/>
            <person name="Bellgard S.E."/>
            <person name="Bellgard M.I."/>
        </authorList>
    </citation>
    <scope>NUCLEOTIDE SEQUENCE</scope>
    <source>
        <tissue evidence="1">Shoot tissue taken approximately 20 cm above the soil surface</tissue>
    </source>
</reference>
<proteinExistence type="predicted"/>
<accession>A0A0A9FNJ2</accession>
<evidence type="ECO:0000313" key="1">
    <source>
        <dbReference type="EMBL" id="JAE11861.1"/>
    </source>
</evidence>
<sequence length="18" mass="2254">MGSRLFSYYERIRCLLVF</sequence>
<reference evidence="1" key="1">
    <citation type="submission" date="2014-09" db="EMBL/GenBank/DDBJ databases">
        <authorList>
            <person name="Magalhaes I.L.F."/>
            <person name="Oliveira U."/>
            <person name="Santos F.R."/>
            <person name="Vidigal T.H.D.A."/>
            <person name="Brescovit A.D."/>
            <person name="Santos A.J."/>
        </authorList>
    </citation>
    <scope>NUCLEOTIDE SEQUENCE</scope>
    <source>
        <tissue evidence="1">Shoot tissue taken approximately 20 cm above the soil surface</tissue>
    </source>
</reference>
<protein>
    <submittedName>
        <fullName evidence="1">Uncharacterized protein</fullName>
    </submittedName>
</protein>